<gene>
    <name evidence="1" type="ORF">ARMGADRAFT_589949</name>
</gene>
<dbReference type="Proteomes" id="UP000217790">
    <property type="component" value="Unassembled WGS sequence"/>
</dbReference>
<accession>A0A2H3E530</accession>
<reference evidence="2" key="1">
    <citation type="journal article" date="2017" name="Nat. Ecol. Evol.">
        <title>Genome expansion and lineage-specific genetic innovations in the forest pathogenic fungi Armillaria.</title>
        <authorList>
            <person name="Sipos G."/>
            <person name="Prasanna A.N."/>
            <person name="Walter M.C."/>
            <person name="O'Connor E."/>
            <person name="Balint B."/>
            <person name="Krizsan K."/>
            <person name="Kiss B."/>
            <person name="Hess J."/>
            <person name="Varga T."/>
            <person name="Slot J."/>
            <person name="Riley R."/>
            <person name="Boka B."/>
            <person name="Rigling D."/>
            <person name="Barry K."/>
            <person name="Lee J."/>
            <person name="Mihaltcheva S."/>
            <person name="LaButti K."/>
            <person name="Lipzen A."/>
            <person name="Waldron R."/>
            <person name="Moloney N.M."/>
            <person name="Sperisen C."/>
            <person name="Kredics L."/>
            <person name="Vagvoelgyi C."/>
            <person name="Patrignani A."/>
            <person name="Fitzpatrick D."/>
            <person name="Nagy I."/>
            <person name="Doyle S."/>
            <person name="Anderson J.B."/>
            <person name="Grigoriev I.V."/>
            <person name="Gueldener U."/>
            <person name="Muensterkoetter M."/>
            <person name="Nagy L.G."/>
        </authorList>
    </citation>
    <scope>NUCLEOTIDE SEQUENCE [LARGE SCALE GENOMIC DNA]</scope>
    <source>
        <strain evidence="2">Ar21-2</strain>
    </source>
</reference>
<dbReference type="OrthoDB" id="2865343at2759"/>
<evidence type="ECO:0008006" key="3">
    <source>
        <dbReference type="Google" id="ProtNLM"/>
    </source>
</evidence>
<dbReference type="AlphaFoldDB" id="A0A2H3E530"/>
<keyword evidence="2" id="KW-1185">Reference proteome</keyword>
<organism evidence="1 2">
    <name type="scientific">Armillaria gallica</name>
    <name type="common">Bulbous honey fungus</name>
    <name type="synonym">Armillaria bulbosa</name>
    <dbReference type="NCBI Taxonomy" id="47427"/>
    <lineage>
        <taxon>Eukaryota</taxon>
        <taxon>Fungi</taxon>
        <taxon>Dikarya</taxon>
        <taxon>Basidiomycota</taxon>
        <taxon>Agaricomycotina</taxon>
        <taxon>Agaricomycetes</taxon>
        <taxon>Agaricomycetidae</taxon>
        <taxon>Agaricales</taxon>
        <taxon>Marasmiineae</taxon>
        <taxon>Physalacriaceae</taxon>
        <taxon>Armillaria</taxon>
    </lineage>
</organism>
<sequence length="512" mass="57985">MSCLTCSNCGFVNVLPPGPHSQTLKMIQDSGGLVSQLLRGSQPLLDADHAVIDAELTKLNRLRSWYDAQLQEIELYREEVKNRESIYAPIRRLPRDILLEIFDFICGSWWHEPHHDKDDSDESDLEYDFEDDDLGRGSLDVTGPLWVLGRVCGLWRDTLHSSPASWARYVLVKSPFSKHAPEILETYLKRTGGEIMSLLVQSCYRWENVFIRTVTQHMHHLESISHLPVLQTINIDIIDVDDSDYSSDMCLGAPQLWQATFPSHGIHQTRLPPTITHYSGPITGSKDLQLLSQLHKLRTCHLSSEVSTASIKEPVVMAGLYQLFVQDLDILDFLTAPMLQSLTIARGSPKSLSSIPAFFRRSGCHLESFSICMAIVGLEPSASISDIFSSEACSTISYLKLQLVSVWHNFSKAIASSSILPNLRHLVLCFEYQYSRHTNYKTTERPALLDMIRSRCKAGILKTIEVQFVGDEGEIAGDIRSLIGDNLEMRVEKWSPVYLDHWLSFWDPRPPM</sequence>
<dbReference type="EMBL" id="KZ293648">
    <property type="protein sequence ID" value="PBK98822.1"/>
    <property type="molecule type" value="Genomic_DNA"/>
</dbReference>
<name>A0A2H3E530_ARMGA</name>
<evidence type="ECO:0000313" key="2">
    <source>
        <dbReference type="Proteomes" id="UP000217790"/>
    </source>
</evidence>
<proteinExistence type="predicted"/>
<dbReference type="InParanoid" id="A0A2H3E530"/>
<protein>
    <recommendedName>
        <fullName evidence="3">F-box domain-containing protein</fullName>
    </recommendedName>
</protein>
<evidence type="ECO:0000313" key="1">
    <source>
        <dbReference type="EMBL" id="PBK98822.1"/>
    </source>
</evidence>
<dbReference type="STRING" id="47427.A0A2H3E530"/>